<feature type="compositionally biased region" description="Basic and acidic residues" evidence="1">
    <location>
        <begin position="216"/>
        <end position="231"/>
    </location>
</feature>
<feature type="compositionally biased region" description="Low complexity" evidence="1">
    <location>
        <begin position="232"/>
        <end position="245"/>
    </location>
</feature>
<protein>
    <submittedName>
        <fullName evidence="2">Uncharacterized protein</fullName>
    </submittedName>
</protein>
<feature type="compositionally biased region" description="Acidic residues" evidence="1">
    <location>
        <begin position="48"/>
        <end position="65"/>
    </location>
</feature>
<proteinExistence type="predicted"/>
<sequence>AEKATKKQKLDEEVAELKKHLQIVPNDEDDVYTKATPLARKESKDPQTESDEDENLNLNPNDDEEKEKKDDDVRTPDSFEFNDDDDEEYDELYKDVSVRSKVSKHKEVGKEDAEMTDATHESASQEKSYEQVIEDAYVTLTSTQKTEDKLEKSKSYRAAEQHRDLYDALVKSYQVDKDLFDSYGKSYSLKRGREDKDKDEDPPAGSDQGLKKRKTSKDLEQSRGSKLKESKSISSKYFNSQSKSSGKSTQAEELVFETAEIEMPQDQRDDMEKTRKPPTTFDELMSTPVDFSAYVLHNLKIENLSLPLIEDQGHQVVPANYFFNNDLEYLKGGSSSGKYTTSITKTKA</sequence>
<feature type="non-terminal residue" evidence="2">
    <location>
        <position position="348"/>
    </location>
</feature>
<accession>A0A699JS93</accession>
<reference evidence="2" key="1">
    <citation type="journal article" date="2019" name="Sci. Rep.">
        <title>Draft genome of Tanacetum cinerariifolium, the natural source of mosquito coil.</title>
        <authorList>
            <person name="Yamashiro T."/>
            <person name="Shiraishi A."/>
            <person name="Satake H."/>
            <person name="Nakayama K."/>
        </authorList>
    </citation>
    <scope>NUCLEOTIDE SEQUENCE</scope>
</reference>
<feature type="compositionally biased region" description="Basic and acidic residues" evidence="1">
    <location>
        <begin position="105"/>
        <end position="129"/>
    </location>
</feature>
<organism evidence="2">
    <name type="scientific">Tanacetum cinerariifolium</name>
    <name type="common">Dalmatian daisy</name>
    <name type="synonym">Chrysanthemum cinerariifolium</name>
    <dbReference type="NCBI Taxonomy" id="118510"/>
    <lineage>
        <taxon>Eukaryota</taxon>
        <taxon>Viridiplantae</taxon>
        <taxon>Streptophyta</taxon>
        <taxon>Embryophyta</taxon>
        <taxon>Tracheophyta</taxon>
        <taxon>Spermatophyta</taxon>
        <taxon>Magnoliopsida</taxon>
        <taxon>eudicotyledons</taxon>
        <taxon>Gunneridae</taxon>
        <taxon>Pentapetalae</taxon>
        <taxon>asterids</taxon>
        <taxon>campanulids</taxon>
        <taxon>Asterales</taxon>
        <taxon>Asteraceae</taxon>
        <taxon>Asteroideae</taxon>
        <taxon>Anthemideae</taxon>
        <taxon>Anthemidinae</taxon>
        <taxon>Tanacetum</taxon>
    </lineage>
</organism>
<evidence type="ECO:0000256" key="1">
    <source>
        <dbReference type="SAM" id="MobiDB-lite"/>
    </source>
</evidence>
<feature type="compositionally biased region" description="Basic and acidic residues" evidence="1">
    <location>
        <begin position="191"/>
        <end position="201"/>
    </location>
</feature>
<dbReference type="EMBL" id="BKCJ010436485">
    <property type="protein sequence ID" value="GFA50931.1"/>
    <property type="molecule type" value="Genomic_DNA"/>
</dbReference>
<comment type="caution">
    <text evidence="2">The sequence shown here is derived from an EMBL/GenBank/DDBJ whole genome shotgun (WGS) entry which is preliminary data.</text>
</comment>
<name>A0A699JS93_TANCI</name>
<evidence type="ECO:0000313" key="2">
    <source>
        <dbReference type="EMBL" id="GFA50931.1"/>
    </source>
</evidence>
<dbReference type="AlphaFoldDB" id="A0A699JS93"/>
<feature type="compositionally biased region" description="Basic and acidic residues" evidence="1">
    <location>
        <begin position="66"/>
        <end position="77"/>
    </location>
</feature>
<feature type="non-terminal residue" evidence="2">
    <location>
        <position position="1"/>
    </location>
</feature>
<feature type="compositionally biased region" description="Acidic residues" evidence="1">
    <location>
        <begin position="80"/>
        <end position="90"/>
    </location>
</feature>
<feature type="region of interest" description="Disordered" evidence="1">
    <location>
        <begin position="184"/>
        <end position="283"/>
    </location>
</feature>
<feature type="compositionally biased region" description="Basic and acidic residues" evidence="1">
    <location>
        <begin position="265"/>
        <end position="275"/>
    </location>
</feature>
<feature type="region of interest" description="Disordered" evidence="1">
    <location>
        <begin position="21"/>
        <end position="130"/>
    </location>
</feature>
<gene>
    <name evidence="2" type="ORF">Tci_622903</name>
</gene>